<dbReference type="InterPro" id="IPR012878">
    <property type="entry name" value="Beta-AFase-like_GH127_cat"/>
</dbReference>
<accession>A0A9D1JPB1</accession>
<reference evidence="3" key="2">
    <citation type="journal article" date="2021" name="PeerJ">
        <title>Extensive microbial diversity within the chicken gut microbiome revealed by metagenomics and culture.</title>
        <authorList>
            <person name="Gilroy R."/>
            <person name="Ravi A."/>
            <person name="Getino M."/>
            <person name="Pursley I."/>
            <person name="Horton D.L."/>
            <person name="Alikhan N.F."/>
            <person name="Baker D."/>
            <person name="Gharbi K."/>
            <person name="Hall N."/>
            <person name="Watson M."/>
            <person name="Adriaenssens E.M."/>
            <person name="Foster-Nyarko E."/>
            <person name="Jarju S."/>
            <person name="Secka A."/>
            <person name="Antonio M."/>
            <person name="Oren A."/>
            <person name="Chaudhuri R.R."/>
            <person name="La Ragione R."/>
            <person name="Hildebrand F."/>
            <person name="Pallen M.J."/>
        </authorList>
    </citation>
    <scope>NUCLEOTIDE SEQUENCE</scope>
    <source>
        <strain evidence="3">CHK178-757</strain>
    </source>
</reference>
<dbReference type="GO" id="GO:0005975">
    <property type="term" value="P:carbohydrate metabolic process"/>
    <property type="evidence" value="ECO:0007669"/>
    <property type="project" value="InterPro"/>
</dbReference>
<proteinExistence type="predicted"/>
<evidence type="ECO:0000313" key="3">
    <source>
        <dbReference type="EMBL" id="HIS45946.1"/>
    </source>
</evidence>
<evidence type="ECO:0000313" key="4">
    <source>
        <dbReference type="Proteomes" id="UP000823927"/>
    </source>
</evidence>
<dbReference type="GO" id="GO:0016787">
    <property type="term" value="F:hydrolase activity"/>
    <property type="evidence" value="ECO:0007669"/>
    <property type="project" value="UniProtKB-KW"/>
</dbReference>
<dbReference type="InterPro" id="IPR049046">
    <property type="entry name" value="Beta-AFase-like_GH127_middle"/>
</dbReference>
<dbReference type="EMBL" id="DVIT01000001">
    <property type="protein sequence ID" value="HIS45946.1"/>
    <property type="molecule type" value="Genomic_DNA"/>
</dbReference>
<dbReference type="Pfam" id="PF20736">
    <property type="entry name" value="Glyco_hydro127M"/>
    <property type="match status" value="1"/>
</dbReference>
<feature type="domain" description="Non-reducing end beta-L-arabinofuranosidase-like GH127 catalytic" evidence="1">
    <location>
        <begin position="10"/>
        <end position="395"/>
    </location>
</feature>
<organism evidence="3 4">
    <name type="scientific">Candidatus Scybalocola faecigallinarum</name>
    <dbReference type="NCBI Taxonomy" id="2840941"/>
    <lineage>
        <taxon>Bacteria</taxon>
        <taxon>Bacillati</taxon>
        <taxon>Bacillota</taxon>
        <taxon>Clostridia</taxon>
        <taxon>Lachnospirales</taxon>
        <taxon>Lachnospiraceae</taxon>
        <taxon>Lachnospiraceae incertae sedis</taxon>
        <taxon>Candidatus Scybalocola (ex Gilroy et al. 2021)</taxon>
    </lineage>
</organism>
<dbReference type="SUPFAM" id="SSF48208">
    <property type="entry name" value="Six-hairpin glycosidases"/>
    <property type="match status" value="1"/>
</dbReference>
<dbReference type="Proteomes" id="UP000823927">
    <property type="component" value="Unassembled WGS sequence"/>
</dbReference>
<dbReference type="PANTHER" id="PTHR31151:SF0">
    <property type="entry name" value="PROLINE-TRNA LIGASE (DUF1680)"/>
    <property type="match status" value="1"/>
</dbReference>
<gene>
    <name evidence="3" type="ORF">IAB46_00005</name>
</gene>
<name>A0A9D1JPB1_9FIRM</name>
<dbReference type="InterPro" id="IPR008928">
    <property type="entry name" value="6-hairpin_glycosidase_sf"/>
</dbReference>
<reference evidence="3" key="1">
    <citation type="submission" date="2020-10" db="EMBL/GenBank/DDBJ databases">
        <authorList>
            <person name="Gilroy R."/>
        </authorList>
    </citation>
    <scope>NUCLEOTIDE SEQUENCE</scope>
    <source>
        <strain evidence="3">CHK178-757</strain>
    </source>
</reference>
<evidence type="ECO:0000259" key="1">
    <source>
        <dbReference type="Pfam" id="PF07944"/>
    </source>
</evidence>
<dbReference type="Pfam" id="PF07944">
    <property type="entry name" value="Beta-AFase-like_GH127_cat"/>
    <property type="match status" value="1"/>
</dbReference>
<sequence>MLRPLAGQTRLLEGEAKKRMERDRAYLLRLKPENLLFSHYFEAGLKSYSHKPEGIHWGWDSPTSEIRGTFTGRWLSAAARIYAQTNDSVIRQRADDVVSEIGRCQEENGGRWAFPIPEKYLYWLKRKKNIWAPQYVCHKNMMGLLDMYRFAGNDQALEIVEKCADWFYEYTQDISRELMDEMMEMQETGGMMMFWADLYAVTENPRHLELMHRYERPLLYEPLLRGEDVLTNMHVNMTVPEILGAARAYEVTGEERFRRIVENYWTLAVDQRGYFATGGQSSGEVWTPPGTFSPRLGSMTQEHCVVYHMMQLAEFLFRWTGDKKYGDYYERNLLNGIFAQGFWESHPVFQKNEGTRPETGLITYYLPLGAGSKKQWGSETEDFWCCHGSLVQANAMLNQGIYYQDENTLLVSQFIPSETWCMIGDQKVGLSQIMGNEAGDILRLGTEAYTRFTRPTQAETVLTIHMESRTWAEFVLNVRIPEWVCARPESTVNGQPVRWCEDGHGFARIHRKWQDQDVVRIRLPKRLSCASLPDRPDTVAFMDGPVVLAGLCSHEHMLYGDINHPETILTVDDERHWGAWNNNFRTINQPIGLKFKPLYDIGNETYTVYFQVREENYTPSAS</sequence>
<evidence type="ECO:0000259" key="2">
    <source>
        <dbReference type="Pfam" id="PF20736"/>
    </source>
</evidence>
<dbReference type="AlphaFoldDB" id="A0A9D1JPB1"/>
<protein>
    <submittedName>
        <fullName evidence="3">Glycoside hydrolase family 127 protein</fullName>
    </submittedName>
</protein>
<feature type="domain" description="Non-reducing end beta-L-arabinofuranosidase-like GH127 middle" evidence="2">
    <location>
        <begin position="455"/>
        <end position="524"/>
    </location>
</feature>
<comment type="caution">
    <text evidence="3">The sequence shown here is derived from an EMBL/GenBank/DDBJ whole genome shotgun (WGS) entry which is preliminary data.</text>
</comment>
<dbReference type="PANTHER" id="PTHR31151">
    <property type="entry name" value="PROLINE-TRNA LIGASE (DUF1680)"/>
    <property type="match status" value="1"/>
</dbReference>
<keyword evidence="3" id="KW-0378">Hydrolase</keyword>